<gene>
    <name evidence="1" type="ORF">HW115_12390</name>
</gene>
<dbReference type="InterPro" id="IPR023614">
    <property type="entry name" value="Porin_dom_sf"/>
</dbReference>
<dbReference type="Gene3D" id="2.40.160.10">
    <property type="entry name" value="Porin"/>
    <property type="match status" value="1"/>
</dbReference>
<reference evidence="1 2" key="1">
    <citation type="submission" date="2020-07" db="EMBL/GenBank/DDBJ databases">
        <title>Roseicoccus Jingziensis gen. nov., sp. nov., isolated from coastal seawater.</title>
        <authorList>
            <person name="Feng X."/>
        </authorList>
    </citation>
    <scope>NUCLEOTIDE SEQUENCE [LARGE SCALE GENOMIC DNA]</scope>
    <source>
        <strain evidence="1 2">N1E253</strain>
    </source>
</reference>
<protein>
    <recommendedName>
        <fullName evidence="3">Porin</fullName>
    </recommendedName>
</protein>
<name>A0A851GQH8_9BACT</name>
<dbReference type="RefSeq" id="WP_178933191.1">
    <property type="nucleotide sequence ID" value="NZ_JACBAZ010000004.1"/>
</dbReference>
<keyword evidence="2" id="KW-1185">Reference proteome</keyword>
<comment type="caution">
    <text evidence="1">The sequence shown here is derived from an EMBL/GenBank/DDBJ whole genome shotgun (WGS) entry which is preliminary data.</text>
</comment>
<accession>A0A851GQH8</accession>
<dbReference type="AlphaFoldDB" id="A0A851GQH8"/>
<dbReference type="Proteomes" id="UP000557872">
    <property type="component" value="Unassembled WGS sequence"/>
</dbReference>
<dbReference type="Pfam" id="PF07396">
    <property type="entry name" value="Porin_O_P"/>
    <property type="match status" value="1"/>
</dbReference>
<organism evidence="1 2">
    <name type="scientific">Oceaniferula marina</name>
    <dbReference type="NCBI Taxonomy" id="2748318"/>
    <lineage>
        <taxon>Bacteria</taxon>
        <taxon>Pseudomonadati</taxon>
        <taxon>Verrucomicrobiota</taxon>
        <taxon>Verrucomicrobiia</taxon>
        <taxon>Verrucomicrobiales</taxon>
        <taxon>Verrucomicrobiaceae</taxon>
        <taxon>Oceaniferula</taxon>
    </lineage>
</organism>
<dbReference type="EMBL" id="JACBAZ010000004">
    <property type="protein sequence ID" value="NWK56414.1"/>
    <property type="molecule type" value="Genomic_DNA"/>
</dbReference>
<evidence type="ECO:0008006" key="3">
    <source>
        <dbReference type="Google" id="ProtNLM"/>
    </source>
</evidence>
<evidence type="ECO:0000313" key="2">
    <source>
        <dbReference type="Proteomes" id="UP000557872"/>
    </source>
</evidence>
<dbReference type="InterPro" id="IPR010870">
    <property type="entry name" value="Porin_O/P"/>
</dbReference>
<sequence length="441" mass="50453">MQTKDGHTLPKTPHCQRFLWQWLALIGVLLITSSTLQGQITEIEAKHQKNLKDFSPIEVLPRFGEGRGCAWISNDPGTLFDSSENPIFQGAVIYGNPHWQYAHVSGTDALGNDFNGHESILRRFELGVRLHFLNYFTASISTDVEDDGKAKDDNSYDSLDYALYSSDIIFDAQDAFNWECYDQFQLRLGYFKVPSNAGWATSSNSMRAIERASLSNYSSPSDSLGAMISARRGRWDFDLGIFSGDEIDNGFDSERGSFWLGHIGYMFGKRERLDSLRTDLRVLVSNAPEKGETFQQDWVVSWSTVMRRQHWRMMSDFIIGENGDHNTPSQNGTYWGINIMPSVWLLEDRLEAIFRYQYVEADRRNGFRVSSHSIRRIADQEGAFINDGYGDKHQSLYAGLNYYICGDNTKIMAGVQWDDLTSRNKQVFEGLSTWFAVRLYF</sequence>
<proteinExistence type="predicted"/>
<evidence type="ECO:0000313" key="1">
    <source>
        <dbReference type="EMBL" id="NWK56414.1"/>
    </source>
</evidence>